<protein>
    <recommendedName>
        <fullName evidence="1">RNase H type-1 domain-containing protein</fullName>
    </recommendedName>
</protein>
<gene>
    <name evidence="2" type="ORF">SO802_026399</name>
</gene>
<dbReference type="Proteomes" id="UP001459277">
    <property type="component" value="Unassembled WGS sequence"/>
</dbReference>
<sequence length="227" mass="24903">MFLQQEPLNLLWKLVLIKMYWKGNKNQAFHNDAALLPTQVWESTRRALLDFKAARLNPLPNLPPARFLWAAPPPGFHKINVDGTTNVGGGNSCIGIIIRDSSGATIGALSKVLLACLHADVNEAFALHQGVLFALEMQINHAIFESDALSIILALSSGEIGGELGHILEDIRTVSSAFSHCTFHYQKRDGNRATHSLAREAKISGQTKVWKGSSPSCILQILRDDLM</sequence>
<comment type="caution">
    <text evidence="2">The sequence shown here is derived from an EMBL/GenBank/DDBJ whole genome shotgun (WGS) entry which is preliminary data.</text>
</comment>
<dbReference type="InterPro" id="IPR044730">
    <property type="entry name" value="RNase_H-like_dom_plant"/>
</dbReference>
<dbReference type="GO" id="GO:0004523">
    <property type="term" value="F:RNA-DNA hybrid ribonuclease activity"/>
    <property type="evidence" value="ECO:0007669"/>
    <property type="project" value="InterPro"/>
</dbReference>
<dbReference type="PANTHER" id="PTHR47074">
    <property type="entry name" value="BNAC02G40300D PROTEIN"/>
    <property type="match status" value="1"/>
</dbReference>
<reference evidence="2 3" key="1">
    <citation type="submission" date="2024-01" db="EMBL/GenBank/DDBJ databases">
        <title>A telomere-to-telomere, gap-free genome of sweet tea (Lithocarpus litseifolius).</title>
        <authorList>
            <person name="Zhou J."/>
        </authorList>
    </citation>
    <scope>NUCLEOTIDE SEQUENCE [LARGE SCALE GENOMIC DNA]</scope>
    <source>
        <strain evidence="2">Zhou-2022a</strain>
        <tissue evidence="2">Leaf</tissue>
    </source>
</reference>
<accession>A0AAW2C352</accession>
<feature type="domain" description="RNase H type-1" evidence="1">
    <location>
        <begin position="80"/>
        <end position="201"/>
    </location>
</feature>
<name>A0AAW2C352_9ROSI</name>
<organism evidence="2 3">
    <name type="scientific">Lithocarpus litseifolius</name>
    <dbReference type="NCBI Taxonomy" id="425828"/>
    <lineage>
        <taxon>Eukaryota</taxon>
        <taxon>Viridiplantae</taxon>
        <taxon>Streptophyta</taxon>
        <taxon>Embryophyta</taxon>
        <taxon>Tracheophyta</taxon>
        <taxon>Spermatophyta</taxon>
        <taxon>Magnoliopsida</taxon>
        <taxon>eudicotyledons</taxon>
        <taxon>Gunneridae</taxon>
        <taxon>Pentapetalae</taxon>
        <taxon>rosids</taxon>
        <taxon>fabids</taxon>
        <taxon>Fagales</taxon>
        <taxon>Fagaceae</taxon>
        <taxon>Lithocarpus</taxon>
    </lineage>
</organism>
<dbReference type="InterPro" id="IPR036397">
    <property type="entry name" value="RNaseH_sf"/>
</dbReference>
<dbReference type="Pfam" id="PF13456">
    <property type="entry name" value="RVT_3"/>
    <property type="match status" value="1"/>
</dbReference>
<dbReference type="PANTHER" id="PTHR47074:SF48">
    <property type="entry name" value="POLYNUCLEOTIDYL TRANSFERASE, RIBONUCLEASE H-LIKE SUPERFAMILY PROTEIN"/>
    <property type="match status" value="1"/>
</dbReference>
<evidence type="ECO:0000259" key="1">
    <source>
        <dbReference type="Pfam" id="PF13456"/>
    </source>
</evidence>
<dbReference type="InterPro" id="IPR012337">
    <property type="entry name" value="RNaseH-like_sf"/>
</dbReference>
<dbReference type="SUPFAM" id="SSF53098">
    <property type="entry name" value="Ribonuclease H-like"/>
    <property type="match status" value="1"/>
</dbReference>
<dbReference type="AlphaFoldDB" id="A0AAW2C352"/>
<dbReference type="CDD" id="cd06222">
    <property type="entry name" value="RNase_H_like"/>
    <property type="match status" value="1"/>
</dbReference>
<dbReference type="GO" id="GO:0003676">
    <property type="term" value="F:nucleic acid binding"/>
    <property type="evidence" value="ECO:0007669"/>
    <property type="project" value="InterPro"/>
</dbReference>
<proteinExistence type="predicted"/>
<keyword evidence="3" id="KW-1185">Reference proteome</keyword>
<dbReference type="InterPro" id="IPR002156">
    <property type="entry name" value="RNaseH_domain"/>
</dbReference>
<evidence type="ECO:0000313" key="2">
    <source>
        <dbReference type="EMBL" id="KAK9991414.1"/>
    </source>
</evidence>
<dbReference type="EMBL" id="JAZDWU010000009">
    <property type="protein sequence ID" value="KAK9991414.1"/>
    <property type="molecule type" value="Genomic_DNA"/>
</dbReference>
<dbReference type="Gene3D" id="3.30.420.10">
    <property type="entry name" value="Ribonuclease H-like superfamily/Ribonuclease H"/>
    <property type="match status" value="1"/>
</dbReference>
<dbReference type="InterPro" id="IPR052929">
    <property type="entry name" value="RNase_H-like_EbsB-rel"/>
</dbReference>
<evidence type="ECO:0000313" key="3">
    <source>
        <dbReference type="Proteomes" id="UP001459277"/>
    </source>
</evidence>